<dbReference type="AlphaFoldDB" id="A0A3D8VJ77"/>
<comment type="caution">
    <text evidence="3">The sequence shown here is derived from an EMBL/GenBank/DDBJ whole genome shotgun (WGS) entry which is preliminary data.</text>
</comment>
<evidence type="ECO:0000259" key="2">
    <source>
        <dbReference type="Pfam" id="PF13472"/>
    </source>
</evidence>
<evidence type="ECO:0000256" key="1">
    <source>
        <dbReference type="SAM" id="SignalP"/>
    </source>
</evidence>
<reference evidence="3 4" key="1">
    <citation type="submission" date="2018-08" db="EMBL/GenBank/DDBJ databases">
        <title>Lysobacter soli KCTC 22011, whole genome shotgun sequence.</title>
        <authorList>
            <person name="Zhang X."/>
            <person name="Feng G."/>
            <person name="Zhu H."/>
        </authorList>
    </citation>
    <scope>NUCLEOTIDE SEQUENCE [LARGE SCALE GENOMIC DNA]</scope>
    <source>
        <strain evidence="3 4">KCTC 22011</strain>
    </source>
</reference>
<dbReference type="PANTHER" id="PTHR30383:SF5">
    <property type="entry name" value="SGNH HYDROLASE-TYPE ESTERASE DOMAIN-CONTAINING PROTEIN"/>
    <property type="match status" value="1"/>
</dbReference>
<evidence type="ECO:0000313" key="4">
    <source>
        <dbReference type="Proteomes" id="UP000256829"/>
    </source>
</evidence>
<feature type="domain" description="SGNH hydrolase-type esterase" evidence="2">
    <location>
        <begin position="92"/>
        <end position="238"/>
    </location>
</feature>
<dbReference type="PANTHER" id="PTHR30383">
    <property type="entry name" value="THIOESTERASE 1/PROTEASE 1/LYSOPHOSPHOLIPASE L1"/>
    <property type="match status" value="1"/>
</dbReference>
<feature type="signal peptide" evidence="1">
    <location>
        <begin position="1"/>
        <end position="41"/>
    </location>
</feature>
<gene>
    <name evidence="3" type="ORF">DX912_01230</name>
</gene>
<dbReference type="Proteomes" id="UP000256829">
    <property type="component" value="Unassembled WGS sequence"/>
</dbReference>
<sequence length="253" mass="27858">MRTRGVDVARAKLRRSRRTHTVIRILLVACLALLGACVAHPATTTAPPAATSDSARWEPDIAAFEQADSVVRRRPGGVVFVGSSSIRLWDSIPDDFPGVPIINRGFGGSRVRDSTYYADRIVTPYSPSAIVFYAGDNDLYEGRTPKQVRDDFAAFVGKVRKQLPRTRIAFVSIKPSPSRAALLPQIREANALVREFAQQSQGVDYLDVFLPMLDAQGQPREELFVADRLHMNASGYAIWAGVVRPWLAAQPTP</sequence>
<organism evidence="3 4">
    <name type="scientific">Lysobacter soli</name>
    <dbReference type="NCBI Taxonomy" id="453783"/>
    <lineage>
        <taxon>Bacteria</taxon>
        <taxon>Pseudomonadati</taxon>
        <taxon>Pseudomonadota</taxon>
        <taxon>Gammaproteobacteria</taxon>
        <taxon>Lysobacterales</taxon>
        <taxon>Lysobacteraceae</taxon>
        <taxon>Lysobacter</taxon>
    </lineage>
</organism>
<dbReference type="SUPFAM" id="SSF52266">
    <property type="entry name" value="SGNH hydrolase"/>
    <property type="match status" value="1"/>
</dbReference>
<name>A0A3D8VJ77_9GAMM</name>
<accession>A0A3D8VJ77</accession>
<evidence type="ECO:0000313" key="3">
    <source>
        <dbReference type="EMBL" id="RDY69417.1"/>
    </source>
</evidence>
<keyword evidence="4" id="KW-1185">Reference proteome</keyword>
<dbReference type="EMBL" id="QTJR01000001">
    <property type="protein sequence ID" value="RDY69417.1"/>
    <property type="molecule type" value="Genomic_DNA"/>
</dbReference>
<dbReference type="CDD" id="cd04502">
    <property type="entry name" value="SGNH_hydrolase_like_7"/>
    <property type="match status" value="1"/>
</dbReference>
<dbReference type="InterPro" id="IPR036514">
    <property type="entry name" value="SGNH_hydro_sf"/>
</dbReference>
<keyword evidence="1" id="KW-0732">Signal</keyword>
<dbReference type="Pfam" id="PF13472">
    <property type="entry name" value="Lipase_GDSL_2"/>
    <property type="match status" value="1"/>
</dbReference>
<dbReference type="GO" id="GO:0004622">
    <property type="term" value="F:phosphatidylcholine lysophospholipase activity"/>
    <property type="evidence" value="ECO:0007669"/>
    <property type="project" value="TreeGrafter"/>
</dbReference>
<dbReference type="InterPro" id="IPR013830">
    <property type="entry name" value="SGNH_hydro"/>
</dbReference>
<feature type="chain" id="PRO_5017698831" description="SGNH hydrolase-type esterase domain-containing protein" evidence="1">
    <location>
        <begin position="42"/>
        <end position="253"/>
    </location>
</feature>
<dbReference type="Gene3D" id="3.40.50.1110">
    <property type="entry name" value="SGNH hydrolase"/>
    <property type="match status" value="1"/>
</dbReference>
<dbReference type="InterPro" id="IPR051532">
    <property type="entry name" value="Ester_Hydrolysis_Enzymes"/>
</dbReference>
<dbReference type="RefSeq" id="WP_115840636.1">
    <property type="nucleotide sequence ID" value="NZ_CP183976.1"/>
</dbReference>
<protein>
    <recommendedName>
        <fullName evidence="2">SGNH hydrolase-type esterase domain-containing protein</fullName>
    </recommendedName>
</protein>
<proteinExistence type="predicted"/>